<dbReference type="HAMAP" id="MF_00662">
    <property type="entry name" value="PS_decarb_PSD_B_type1"/>
    <property type="match status" value="1"/>
</dbReference>
<evidence type="ECO:0000256" key="3">
    <source>
        <dbReference type="ARBA" id="ARBA00022516"/>
    </source>
</evidence>
<evidence type="ECO:0000256" key="12">
    <source>
        <dbReference type="HAMAP-Rule" id="MF_00662"/>
    </source>
</evidence>
<dbReference type="EC" id="4.1.1.65" evidence="12"/>
<dbReference type="OrthoDB" id="9802030at2"/>
<feature type="active site" description="Charge relay system; for autoendoproteolytic cleavage activity" evidence="12">
    <location>
        <position position="90"/>
    </location>
</feature>
<comment type="subunit">
    <text evidence="12">Heterodimer of a large membrane-associated beta subunit and a small pyruvoyl-containing alpha subunit.</text>
</comment>
<dbReference type="Pfam" id="PF02666">
    <property type="entry name" value="PS_Dcarbxylase"/>
    <property type="match status" value="1"/>
</dbReference>
<evidence type="ECO:0000256" key="7">
    <source>
        <dbReference type="ARBA" id="ARBA00023145"/>
    </source>
</evidence>
<keyword evidence="6 12" id="KW-0472">Membrane</keyword>
<evidence type="ECO:0000256" key="9">
    <source>
        <dbReference type="ARBA" id="ARBA00023239"/>
    </source>
</evidence>
<keyword evidence="3 12" id="KW-0444">Lipid biosynthesis</keyword>
<keyword evidence="8 12" id="KW-0594">Phospholipid biosynthesis</keyword>
<comment type="pathway">
    <text evidence="12">Phospholipid metabolism; phosphatidylethanolamine biosynthesis; phosphatidylethanolamine from CDP-diacylglycerol: step 2/2.</text>
</comment>
<keyword evidence="11 12" id="KW-0670">Pyruvate</keyword>
<gene>
    <name evidence="12" type="primary">psd</name>
    <name evidence="13" type="ORF">PS2015_101</name>
</gene>
<dbReference type="RefSeq" id="WP_058020329.1">
    <property type="nucleotide sequence ID" value="NZ_CP013189.1"/>
</dbReference>
<dbReference type="PANTHER" id="PTHR10067:SF6">
    <property type="entry name" value="PHOSPHATIDYLSERINE DECARBOXYLASE PROENZYME, MITOCHONDRIAL"/>
    <property type="match status" value="1"/>
</dbReference>
<protein>
    <recommendedName>
        <fullName evidence="12">Phosphatidylserine decarboxylase proenzyme</fullName>
        <ecNumber evidence="12">4.1.1.65</ecNumber>
    </recommendedName>
    <component>
        <recommendedName>
            <fullName evidence="12">Phosphatidylserine decarboxylase alpha chain</fullName>
        </recommendedName>
    </component>
    <component>
        <recommendedName>
            <fullName evidence="12">Phosphatidylserine decarboxylase beta chain</fullName>
        </recommendedName>
    </component>
</protein>
<keyword evidence="10 12" id="KW-1208">Phospholipid metabolism</keyword>
<comment type="subcellular location">
    <subcellularLocation>
        <location evidence="12">Cell membrane</location>
        <topology evidence="12">Peripheral membrane protein</topology>
    </subcellularLocation>
</comment>
<feature type="chain" id="PRO_5023232662" description="Phosphatidylserine decarboxylase beta chain" evidence="12">
    <location>
        <begin position="1"/>
        <end position="250"/>
    </location>
</feature>
<comment type="catalytic activity">
    <reaction evidence="12">
        <text>a 1,2-diacyl-sn-glycero-3-phospho-L-serine + H(+) = a 1,2-diacyl-sn-glycero-3-phosphoethanolamine + CO2</text>
        <dbReference type="Rhea" id="RHEA:20828"/>
        <dbReference type="ChEBI" id="CHEBI:15378"/>
        <dbReference type="ChEBI" id="CHEBI:16526"/>
        <dbReference type="ChEBI" id="CHEBI:57262"/>
        <dbReference type="ChEBI" id="CHEBI:64612"/>
        <dbReference type="EC" id="4.1.1.65"/>
    </reaction>
</comment>
<evidence type="ECO:0000313" key="14">
    <source>
        <dbReference type="Proteomes" id="UP000065641"/>
    </source>
</evidence>
<sequence length="297" mass="32715">MKDKLFIWMQFLLPHHLLSRTVAVLAQCRIGWVKNAFIGWFARRYQVDMSQAAEPELRAYSCFNDFFTRELRPDARPLAPGRDTILCPADGMVSQAGPIEDDQLLQAKGRYYSVQTLLGGDACLAEEFQGGNFATIYLSPKDYHRVHMPLGARLRETIYVPGQLFSVNQLTSERVDNLFARNERLVCLFDTDHGPMALVLVGAMIVAGIDTVWAGQAAPAAHGLLSTPYGDHTPAIELAPGSEMGRFRLGSTVIALFGPGMSRLSGTLQAGKTVYMGESIGNIVSNLNCMESKNEQI</sequence>
<dbReference type="GO" id="GO:0004609">
    <property type="term" value="F:phosphatidylserine decarboxylase activity"/>
    <property type="evidence" value="ECO:0007669"/>
    <property type="project" value="UniProtKB-UniRule"/>
</dbReference>
<accession>A0A0S2K9P4</accession>
<dbReference type="InterPro" id="IPR003817">
    <property type="entry name" value="PS_Dcarbxylase"/>
</dbReference>
<evidence type="ECO:0000256" key="2">
    <source>
        <dbReference type="ARBA" id="ARBA00022475"/>
    </source>
</evidence>
<keyword evidence="2 12" id="KW-1003">Cell membrane</keyword>
<dbReference type="PATRIC" id="fig|1249552.3.peg.103"/>
<dbReference type="EMBL" id="CP013189">
    <property type="protein sequence ID" value="ALO44798.1"/>
    <property type="molecule type" value="Genomic_DNA"/>
</dbReference>
<dbReference type="GO" id="GO:0006646">
    <property type="term" value="P:phosphatidylethanolamine biosynthetic process"/>
    <property type="evidence" value="ECO:0007669"/>
    <property type="project" value="UniProtKB-UniRule"/>
</dbReference>
<evidence type="ECO:0000256" key="11">
    <source>
        <dbReference type="ARBA" id="ARBA00023317"/>
    </source>
</evidence>
<dbReference type="InterPro" id="IPR033177">
    <property type="entry name" value="PSD-B"/>
</dbReference>
<feature type="site" description="Cleavage (non-hydrolytic); by autocatalysis" evidence="12">
    <location>
        <begin position="250"/>
        <end position="251"/>
    </location>
</feature>
<keyword evidence="7 12" id="KW-0865">Zymogen</keyword>
<feature type="active site" description="Charge relay system; for autoendoproteolytic cleavage activity" evidence="12">
    <location>
        <position position="251"/>
    </location>
</feature>
<dbReference type="PANTHER" id="PTHR10067">
    <property type="entry name" value="PHOSPHATIDYLSERINE DECARBOXYLASE"/>
    <property type="match status" value="1"/>
</dbReference>
<evidence type="ECO:0000256" key="5">
    <source>
        <dbReference type="ARBA" id="ARBA00023098"/>
    </source>
</evidence>
<evidence type="ECO:0000256" key="4">
    <source>
        <dbReference type="ARBA" id="ARBA00022793"/>
    </source>
</evidence>
<evidence type="ECO:0000256" key="8">
    <source>
        <dbReference type="ARBA" id="ARBA00023209"/>
    </source>
</evidence>
<feature type="chain" id="PRO_5023232663" description="Phosphatidylserine decarboxylase alpha chain" evidence="12">
    <location>
        <begin position="251"/>
        <end position="297"/>
    </location>
</feature>
<dbReference type="UniPathway" id="UPA00558">
    <property type="reaction ID" value="UER00616"/>
</dbReference>
<evidence type="ECO:0000256" key="1">
    <source>
        <dbReference type="ARBA" id="ARBA00005189"/>
    </source>
</evidence>
<proteinExistence type="inferred from homology"/>
<comment type="pathway">
    <text evidence="1">Lipid metabolism.</text>
</comment>
<dbReference type="AlphaFoldDB" id="A0A0S2K9P4"/>
<dbReference type="InterPro" id="IPR033178">
    <property type="entry name" value="PSD_type1_pro"/>
</dbReference>
<dbReference type="GO" id="GO:0005886">
    <property type="term" value="C:plasma membrane"/>
    <property type="evidence" value="ECO:0007669"/>
    <property type="project" value="UniProtKB-SubCell"/>
</dbReference>
<dbReference type="Proteomes" id="UP000065641">
    <property type="component" value="Chromosome"/>
</dbReference>
<organism evidence="13 14">
    <name type="scientific">Pseudohongiella spirulinae</name>
    <dbReference type="NCBI Taxonomy" id="1249552"/>
    <lineage>
        <taxon>Bacteria</taxon>
        <taxon>Pseudomonadati</taxon>
        <taxon>Pseudomonadota</taxon>
        <taxon>Gammaproteobacteria</taxon>
        <taxon>Pseudomonadales</taxon>
        <taxon>Pseudohongiellaceae</taxon>
        <taxon>Pseudohongiella</taxon>
    </lineage>
</organism>
<feature type="modified residue" description="Pyruvic acid (Ser); by autocatalysis" evidence="12">
    <location>
        <position position="251"/>
    </location>
</feature>
<evidence type="ECO:0000256" key="10">
    <source>
        <dbReference type="ARBA" id="ARBA00023264"/>
    </source>
</evidence>
<comment type="similarity">
    <text evidence="12">Belongs to the phosphatidylserine decarboxylase family. PSD-B subfamily. Prokaryotic type I sub-subfamily.</text>
</comment>
<feature type="active site" description="Schiff-base intermediate with substrate; via pyruvic acid; for decarboxylase activity" evidence="12">
    <location>
        <position position="251"/>
    </location>
</feature>
<dbReference type="NCBIfam" id="TIGR00163">
    <property type="entry name" value="PS_decarb"/>
    <property type="match status" value="1"/>
</dbReference>
<comment type="PTM">
    <text evidence="12">Is synthesized initially as an inactive proenzyme. Formation of the active enzyme involves a self-maturation process in which the active site pyruvoyl group is generated from an internal serine residue via an autocatalytic post-translational modification. Two non-identical subunits are generated from the proenzyme in this reaction, and the pyruvate is formed at the N-terminus of the alpha chain, which is derived from the carboxyl end of the proenzyme. The autoendoproteolytic cleavage occurs by a canonical serine protease mechanism, in which the side chain hydroxyl group of the serine supplies its oxygen atom to form the C-terminus of the beta chain, while the remainder of the serine residue undergoes an oxidative deamination to produce ammonia and the pyruvoyl prosthetic group on the alpha chain. During this reaction, the Ser that is part of the protease active site of the proenzyme becomes the pyruvoyl prosthetic group, which constitutes an essential element of the active site of the mature decarboxylase.</text>
</comment>
<comment type="function">
    <text evidence="12">Catalyzes the formation of phosphatidylethanolamine (PtdEtn) from phosphatidylserine (PtdSer).</text>
</comment>
<keyword evidence="5 12" id="KW-0443">Lipid metabolism</keyword>
<evidence type="ECO:0000256" key="6">
    <source>
        <dbReference type="ARBA" id="ARBA00023136"/>
    </source>
</evidence>
<dbReference type="STRING" id="1249552.PS2015_101"/>
<reference evidence="13 14" key="1">
    <citation type="submission" date="2015-11" db="EMBL/GenBank/DDBJ databases">
        <authorList>
            <person name="Zhang Y."/>
            <person name="Guo Z."/>
        </authorList>
    </citation>
    <scope>NUCLEOTIDE SEQUENCE [LARGE SCALE GENOMIC DNA]</scope>
    <source>
        <strain evidence="13 14">KCTC 32221</strain>
    </source>
</reference>
<feature type="active site" description="Charge relay system; for autoendoproteolytic cleavage activity" evidence="12">
    <location>
        <position position="147"/>
    </location>
</feature>
<keyword evidence="14" id="KW-1185">Reference proteome</keyword>
<dbReference type="KEGG" id="pspi:PS2015_101"/>
<comment type="cofactor">
    <cofactor evidence="12">
        <name>pyruvate</name>
        <dbReference type="ChEBI" id="CHEBI:15361"/>
    </cofactor>
    <text evidence="12">Binds 1 pyruvoyl group covalently per subunit.</text>
</comment>
<keyword evidence="9 12" id="KW-0456">Lyase</keyword>
<keyword evidence="4 12" id="KW-0210">Decarboxylase</keyword>
<name>A0A0S2K9P4_9GAMM</name>
<evidence type="ECO:0000313" key="13">
    <source>
        <dbReference type="EMBL" id="ALO44798.1"/>
    </source>
</evidence>